<keyword evidence="4" id="KW-1185">Reference proteome</keyword>
<sequence>MCKRIVILELLLLTAGALTLGHFRQNDYSIIFERIQIDRYNKEYLRTAKIVTFKYNRTQPACNATFEVLKDFGNNLEVIIQAYTFLSNEYRTFPMRFSLDLCKVIDANDFGLGDIVQEGLFSGCPIKKGVIHVYNWKPNQSRFPPFIPNGQYKLEMEILYFSTEVFVMNAYGTVSRPLGRRH</sequence>
<evidence type="ECO:0000256" key="1">
    <source>
        <dbReference type="ARBA" id="ARBA00022729"/>
    </source>
</evidence>
<dbReference type="AlphaFoldDB" id="A0A8K0C9Z6"/>
<reference evidence="3" key="1">
    <citation type="submission" date="2019-08" db="EMBL/GenBank/DDBJ databases">
        <title>The genome of the North American firefly Photinus pyralis.</title>
        <authorList>
            <consortium name="Photinus pyralis genome working group"/>
            <person name="Fallon T.R."/>
            <person name="Sander Lower S.E."/>
            <person name="Weng J.-K."/>
        </authorList>
    </citation>
    <scope>NUCLEOTIDE SEQUENCE</scope>
    <source>
        <strain evidence="3">TRF0915ILg1</strain>
        <tissue evidence="3">Whole body</tissue>
    </source>
</reference>
<keyword evidence="1 2" id="KW-0732">Signal</keyword>
<feature type="signal peptide" evidence="2">
    <location>
        <begin position="1"/>
        <end position="17"/>
    </location>
</feature>
<dbReference type="InterPro" id="IPR036846">
    <property type="entry name" value="GM2-AP_sf"/>
</dbReference>
<dbReference type="InterPro" id="IPR010512">
    <property type="entry name" value="DUF1091"/>
</dbReference>
<protein>
    <submittedName>
        <fullName evidence="3">Uncharacterized protein</fullName>
    </submittedName>
</protein>
<dbReference type="PANTHER" id="PTHR20898">
    <property type="entry name" value="DAEDALUS ON 3-RELATED-RELATED"/>
    <property type="match status" value="1"/>
</dbReference>
<evidence type="ECO:0000256" key="2">
    <source>
        <dbReference type="SAM" id="SignalP"/>
    </source>
</evidence>
<proteinExistence type="predicted"/>
<name>A0A8K0C9Z6_IGNLU</name>
<feature type="chain" id="PRO_5035466208" evidence="2">
    <location>
        <begin position="18"/>
        <end position="182"/>
    </location>
</feature>
<accession>A0A8K0C9Z6</accession>
<dbReference type="EMBL" id="VTPC01090314">
    <property type="protein sequence ID" value="KAF2883655.1"/>
    <property type="molecule type" value="Genomic_DNA"/>
</dbReference>
<comment type="caution">
    <text evidence="3">The sequence shown here is derived from an EMBL/GenBank/DDBJ whole genome shotgun (WGS) entry which is preliminary data.</text>
</comment>
<organism evidence="3 4">
    <name type="scientific">Ignelater luminosus</name>
    <name type="common">Cucubano</name>
    <name type="synonym">Pyrophorus luminosus</name>
    <dbReference type="NCBI Taxonomy" id="2038154"/>
    <lineage>
        <taxon>Eukaryota</taxon>
        <taxon>Metazoa</taxon>
        <taxon>Ecdysozoa</taxon>
        <taxon>Arthropoda</taxon>
        <taxon>Hexapoda</taxon>
        <taxon>Insecta</taxon>
        <taxon>Pterygota</taxon>
        <taxon>Neoptera</taxon>
        <taxon>Endopterygota</taxon>
        <taxon>Coleoptera</taxon>
        <taxon>Polyphaga</taxon>
        <taxon>Elateriformia</taxon>
        <taxon>Elateroidea</taxon>
        <taxon>Elateridae</taxon>
        <taxon>Agrypninae</taxon>
        <taxon>Pyrophorini</taxon>
        <taxon>Ignelater</taxon>
    </lineage>
</organism>
<dbReference type="Pfam" id="PF06477">
    <property type="entry name" value="DUF1091"/>
    <property type="match status" value="1"/>
</dbReference>
<evidence type="ECO:0000313" key="4">
    <source>
        <dbReference type="Proteomes" id="UP000801492"/>
    </source>
</evidence>
<evidence type="ECO:0000313" key="3">
    <source>
        <dbReference type="EMBL" id="KAF2883655.1"/>
    </source>
</evidence>
<dbReference type="Proteomes" id="UP000801492">
    <property type="component" value="Unassembled WGS sequence"/>
</dbReference>
<dbReference type="OrthoDB" id="7116894at2759"/>
<dbReference type="SUPFAM" id="SSF63707">
    <property type="entry name" value="Ganglioside M2 (gm2) activator"/>
    <property type="match status" value="1"/>
</dbReference>
<dbReference type="SMART" id="SM00697">
    <property type="entry name" value="DM8"/>
    <property type="match status" value="1"/>
</dbReference>
<gene>
    <name evidence="3" type="ORF">ILUMI_22527</name>
</gene>